<dbReference type="Pfam" id="PF00876">
    <property type="entry name" value="Innexin"/>
    <property type="match status" value="1"/>
</dbReference>
<evidence type="ECO:0000256" key="6">
    <source>
        <dbReference type="ARBA" id="ARBA00022868"/>
    </source>
</evidence>
<feature type="transmembrane region" description="Helical" evidence="12">
    <location>
        <begin position="153"/>
        <end position="175"/>
    </location>
</feature>
<evidence type="ECO:0000256" key="8">
    <source>
        <dbReference type="ARBA" id="ARBA00022989"/>
    </source>
</evidence>
<feature type="transmembrane region" description="Helical" evidence="12">
    <location>
        <begin position="334"/>
        <end position="357"/>
    </location>
</feature>
<keyword evidence="6" id="KW-0303">Gap junction</keyword>
<evidence type="ECO:0000256" key="11">
    <source>
        <dbReference type="ARBA" id="ARBA00023303"/>
    </source>
</evidence>
<comment type="function">
    <text evidence="12">Structural component of the gap junctions.</text>
</comment>
<evidence type="ECO:0000256" key="2">
    <source>
        <dbReference type="ARBA" id="ARBA00004651"/>
    </source>
</evidence>
<comment type="caution">
    <text evidence="14">The sequence shown here is derived from an EMBL/GenBank/DDBJ whole genome shotgun (WGS) entry which is preliminary data.</text>
</comment>
<evidence type="ECO:0000256" key="12">
    <source>
        <dbReference type="RuleBase" id="RU010713"/>
    </source>
</evidence>
<keyword evidence="4" id="KW-1003">Cell membrane</keyword>
<evidence type="ECO:0000256" key="13">
    <source>
        <dbReference type="SAM" id="MobiDB-lite"/>
    </source>
</evidence>
<protein>
    <recommendedName>
        <fullName evidence="12">Innexin</fullName>
    </recommendedName>
</protein>
<evidence type="ECO:0000256" key="10">
    <source>
        <dbReference type="ARBA" id="ARBA00023136"/>
    </source>
</evidence>
<dbReference type="PRINTS" id="PR01262">
    <property type="entry name" value="INNEXIN"/>
</dbReference>
<dbReference type="PANTHER" id="PTHR11893:SF7">
    <property type="entry name" value="INNEXIN"/>
    <property type="match status" value="1"/>
</dbReference>
<keyword evidence="15" id="KW-1185">Reference proteome</keyword>
<evidence type="ECO:0000256" key="4">
    <source>
        <dbReference type="ARBA" id="ARBA00022475"/>
    </source>
</evidence>
<feature type="transmembrane region" description="Helical" evidence="12">
    <location>
        <begin position="50"/>
        <end position="67"/>
    </location>
</feature>
<comment type="similarity">
    <text evidence="12">Belongs to the pannexin family.</text>
</comment>
<keyword evidence="11 12" id="KW-0407">Ion channel</keyword>
<evidence type="ECO:0000313" key="14">
    <source>
        <dbReference type="EMBL" id="KAK6762134.1"/>
    </source>
</evidence>
<evidence type="ECO:0000256" key="1">
    <source>
        <dbReference type="ARBA" id="ARBA00004610"/>
    </source>
</evidence>
<evidence type="ECO:0000256" key="3">
    <source>
        <dbReference type="ARBA" id="ARBA00022448"/>
    </source>
</evidence>
<keyword evidence="3 12" id="KW-0813">Transport</keyword>
<sequence>MVEPSIFHKHRLLRKCEQLNHASRYLVPPSSATPYGTNFSRTYLNKERKFFPSGMLLYYLAAIFKGLHPRVDDDFVDKLNYHYTSAIIFAFAIIVSAKQYVGYPIQCWVPAQFTDAWEQYTENYCWVENTYYLPLTSAFPLEYGDRRARQISYYQWVPFVLALEALCFYIPCIMWRGLLHWHSGINVQSLTQMACDARMMDADARAATVQTIAGHMEDALEIQREVTDVSGLCVSKRWGNYVTCLYVFIKMLYLGNVILQVFILNSFLGTDNLFYGFHILKDLLNGREWEVSGNFPRVTMCDFEVRVLGNVHHHTVQCVLMINMFNEKIFLFLWFWYFMVSIVSITSMLHWILISFLPGQHMKFIRKYLRATDLATDRQSVKKFVHKFLGFDGVFCMRMISAHAGDIMATELIVALWHNFNDRVRKSPIEMFEGGVSQSPSKLDANFKTWLLGQTRAKPPFDGSNPTRGKKRPQHSPRQLSNATSSSPSSSFRRRLEHQSAISSTIHLIFDAIAVFGFSWRLMHPHVSSNSVSIRSVRLMLGIIGTMSSAKRKLCA</sequence>
<dbReference type="EMBL" id="JAVFWL010000006">
    <property type="protein sequence ID" value="KAK6762134.1"/>
    <property type="molecule type" value="Genomic_DNA"/>
</dbReference>
<keyword evidence="10 12" id="KW-0472">Membrane</keyword>
<dbReference type="PANTHER" id="PTHR11893">
    <property type="entry name" value="INNEXIN"/>
    <property type="match status" value="1"/>
</dbReference>
<feature type="transmembrane region" description="Helical" evidence="12">
    <location>
        <begin position="245"/>
        <end position="268"/>
    </location>
</feature>
<feature type="transmembrane region" description="Helical" evidence="12">
    <location>
        <begin position="79"/>
        <end position="97"/>
    </location>
</feature>
<dbReference type="PROSITE" id="PS51013">
    <property type="entry name" value="PANNEXIN"/>
    <property type="match status" value="1"/>
</dbReference>
<dbReference type="Proteomes" id="UP001303046">
    <property type="component" value="Unassembled WGS sequence"/>
</dbReference>
<dbReference type="InterPro" id="IPR000990">
    <property type="entry name" value="Innexin"/>
</dbReference>
<evidence type="ECO:0000256" key="7">
    <source>
        <dbReference type="ARBA" id="ARBA00022949"/>
    </source>
</evidence>
<keyword evidence="7" id="KW-0965">Cell junction</keyword>
<evidence type="ECO:0000256" key="9">
    <source>
        <dbReference type="ARBA" id="ARBA00023065"/>
    </source>
</evidence>
<reference evidence="14 15" key="1">
    <citation type="submission" date="2023-08" db="EMBL/GenBank/DDBJ databases">
        <title>A Necator americanus chromosomal reference genome.</title>
        <authorList>
            <person name="Ilik V."/>
            <person name="Petrzelkova K.J."/>
            <person name="Pardy F."/>
            <person name="Fuh T."/>
            <person name="Niatou-Singa F.S."/>
            <person name="Gouil Q."/>
            <person name="Baker L."/>
            <person name="Ritchie M.E."/>
            <person name="Jex A.R."/>
            <person name="Gazzola D."/>
            <person name="Li H."/>
            <person name="Toshio Fujiwara R."/>
            <person name="Zhan B."/>
            <person name="Aroian R.V."/>
            <person name="Pafco B."/>
            <person name="Schwarz E.M."/>
        </authorList>
    </citation>
    <scope>NUCLEOTIDE SEQUENCE [LARGE SCALE GENOMIC DNA]</scope>
    <source>
        <strain evidence="14 15">Aroian</strain>
        <tissue evidence="14">Whole animal</tissue>
    </source>
</reference>
<keyword evidence="8 12" id="KW-1133">Transmembrane helix</keyword>
<feature type="region of interest" description="Disordered" evidence="13">
    <location>
        <begin position="456"/>
        <end position="494"/>
    </location>
</feature>
<keyword evidence="9 12" id="KW-0406">Ion transport</keyword>
<gene>
    <name evidence="14" type="primary">Necator_chrX.g23178</name>
    <name evidence="12" type="synonym">inx</name>
    <name evidence="14" type="ORF">RB195_023015</name>
</gene>
<proteinExistence type="inferred from homology"/>
<keyword evidence="5 12" id="KW-0812">Transmembrane</keyword>
<evidence type="ECO:0000313" key="15">
    <source>
        <dbReference type="Proteomes" id="UP001303046"/>
    </source>
</evidence>
<comment type="subcellular location">
    <subcellularLocation>
        <location evidence="1">Cell junction</location>
        <location evidence="1">Gap junction</location>
    </subcellularLocation>
    <subcellularLocation>
        <location evidence="2 12">Cell membrane</location>
        <topology evidence="2 12">Multi-pass membrane protein</topology>
    </subcellularLocation>
</comment>
<accession>A0ABR1EHH1</accession>
<organism evidence="14 15">
    <name type="scientific">Necator americanus</name>
    <name type="common">Human hookworm</name>
    <dbReference type="NCBI Taxonomy" id="51031"/>
    <lineage>
        <taxon>Eukaryota</taxon>
        <taxon>Metazoa</taxon>
        <taxon>Ecdysozoa</taxon>
        <taxon>Nematoda</taxon>
        <taxon>Chromadorea</taxon>
        <taxon>Rhabditida</taxon>
        <taxon>Rhabditina</taxon>
        <taxon>Rhabditomorpha</taxon>
        <taxon>Strongyloidea</taxon>
        <taxon>Ancylostomatidae</taxon>
        <taxon>Bunostominae</taxon>
        <taxon>Necator</taxon>
    </lineage>
</organism>
<comment type="caution">
    <text evidence="12">Lacks conserved residue(s) required for the propagation of feature annotation.</text>
</comment>
<evidence type="ECO:0000256" key="5">
    <source>
        <dbReference type="ARBA" id="ARBA00022692"/>
    </source>
</evidence>
<name>A0ABR1EHH1_NECAM</name>